<evidence type="ECO:0000259" key="9">
    <source>
        <dbReference type="PROSITE" id="PS50056"/>
    </source>
</evidence>
<evidence type="ECO:0000313" key="11">
    <source>
        <dbReference type="EMBL" id="KAJ8305908.1"/>
    </source>
</evidence>
<evidence type="ECO:0000259" key="8">
    <source>
        <dbReference type="PROSITE" id="PS50055"/>
    </source>
</evidence>
<dbReference type="Proteomes" id="UP001217089">
    <property type="component" value="Unassembled WGS sequence"/>
</dbReference>
<dbReference type="CDD" id="cd00033">
    <property type="entry name" value="CCP"/>
    <property type="match status" value="4"/>
</dbReference>
<feature type="domain" description="Sushi" evidence="10">
    <location>
        <begin position="266"/>
        <end position="328"/>
    </location>
</feature>
<feature type="transmembrane region" description="Helical" evidence="7">
    <location>
        <begin position="531"/>
        <end position="556"/>
    </location>
</feature>
<dbReference type="InterPro" id="IPR008979">
    <property type="entry name" value="Galactose-bd-like_sf"/>
</dbReference>
<keyword evidence="4" id="KW-0904">Protein phosphatase</keyword>
<name>A0ABQ9ERK1_TEGGR</name>
<keyword evidence="7" id="KW-1133">Transmembrane helix</keyword>
<evidence type="ECO:0000256" key="5">
    <source>
        <dbReference type="ARBA" id="ARBA00023157"/>
    </source>
</evidence>
<dbReference type="Gene3D" id="2.60.120.260">
    <property type="entry name" value="Galactose-binding domain-like"/>
    <property type="match status" value="1"/>
</dbReference>
<feature type="domain" description="Tyrosine-protein phosphatase" evidence="8">
    <location>
        <begin position="918"/>
        <end position="1161"/>
    </location>
</feature>
<keyword evidence="6" id="KW-0768">Sushi</keyword>
<dbReference type="InterPro" id="IPR000242">
    <property type="entry name" value="PTP_cat"/>
</dbReference>
<keyword evidence="7" id="KW-0472">Membrane</keyword>
<dbReference type="InterPro" id="IPR050348">
    <property type="entry name" value="Protein-Tyr_Phosphatase"/>
</dbReference>
<dbReference type="InterPro" id="IPR016130">
    <property type="entry name" value="Tyr_Pase_AS"/>
</dbReference>
<comment type="caution">
    <text evidence="11">The sequence shown here is derived from an EMBL/GenBank/DDBJ whole genome shotgun (WGS) entry which is preliminary data.</text>
</comment>
<proteinExistence type="inferred from homology"/>
<reference evidence="11 12" key="1">
    <citation type="submission" date="2022-12" db="EMBL/GenBank/DDBJ databases">
        <title>Chromosome-level genome of Tegillarca granosa.</title>
        <authorList>
            <person name="Kim J."/>
        </authorList>
    </citation>
    <scope>NUCLEOTIDE SEQUENCE [LARGE SCALE GENOMIC DNA]</scope>
    <source>
        <strain evidence="11">Teg-2019</strain>
        <tissue evidence="11">Adductor muscle</tissue>
    </source>
</reference>
<sequence length="1166" mass="130700">MFFGISGISKMVKRALVTNSTTEDISIINTCIENTTMLKKKDFICTHTIFGRFLILEFENNADICEIGIHGGKNIALWKSTNQSSTINNYTSNKAVDGNIGDYQIVSDSCIHTSGDSSPIKPYWEVAFAKAFLIQRIVIFFRDELSYPNILKRSSNYSLLLINNGHVVELIQSDGKPHRKDEIVLQQPVLVTSVKIGLPNVPSEESVLSLCEVEVFACRLGPDGDVCSNSCPIYCNPRNNQSRCTDFTCPENSCAKPWHNAHCSQKECSKNDLKLIKLKINETPCSSSPCLSGEKINVECVEGYTLKGSGYVMCGKDGNWSFDTTCKANTCLLPNDVHTHTNVTGQSNVVKFGTALTITCDSGYHVKSSIDRCQLNGTWSSTGLITAPLCIANTCLLPNDVHTHTNVTGQSNVTEFGTAIMIACDSGYHVKSSIDRCQLNGTWSSTGLITAPLCIENTCSLPINDEHARINQTAGKEYVRVGTSVKIGCDIGYRLKIPEEVFCQLNGTWNFNWDKSLPVCEDLENGNQNSYVGIGVGIGSTAFIVIIAIVAIILFVKRKKKDKEETENAGYMEKNEASTGNVYSSIEETEIVTETELTNDDTARESSGYYSFLSNKAISKNAIKIENFINYVEENKGKNGSIVSQFSNLLTGLQYPAKVACFQQNKPKNDATRVVLNRPKEMSDYINASYINGYDSVKRYVASQGPMKGTEEDFWEMVYQLRSDKIVMLTNVFEEGKHKCVQYWPDKDILKFGTMSVQLKSVDRYADFTVRLLSIKQDGSEWRKIRQFHFTAWPDRGVPKYASSLVQFRHKVLSMSTKGKGPLIVHCSAGIGRTGTFIALDILVAQARSTGQVDVYTCVETLRCQRVNMVQTAEQYLFLHHALEEALMCKTTATAASDFPELYAKMQQRLQNERTREIDKEFQTLNETSPVLQEEEFASGKTSQNKKKNRYSNILPVESHRIYLCSYVPGRSDYINAVLLPSYKESKAFIATQMPLPDTVIDFLCLVYESDVSSVVMLNEMDDKKTVGRYWPENEDAFNVGPYTVTKSGEKNMDCMIIKQLKIQYESQKPRVVNQFQVKFWPDNEMVPSSVSDILTVMEHVQQWQRKTGGHNPVVVHCMNGCDKTGLYCVVEATIERLKIEQDVGIQQIIKQMRSRRPQIIPCIIF</sequence>
<dbReference type="SUPFAM" id="SSF49785">
    <property type="entry name" value="Galactose-binding domain-like"/>
    <property type="match status" value="1"/>
</dbReference>
<keyword evidence="3" id="KW-0378">Hydrolase</keyword>
<dbReference type="SUPFAM" id="SSF57535">
    <property type="entry name" value="Complement control module/SCR domain"/>
    <property type="match status" value="4"/>
</dbReference>
<keyword evidence="5" id="KW-1015">Disulfide bond</keyword>
<dbReference type="SMART" id="SM00404">
    <property type="entry name" value="PTPc_motif"/>
    <property type="match status" value="2"/>
</dbReference>
<dbReference type="InterPro" id="IPR003595">
    <property type="entry name" value="Tyr_Pase_cat"/>
</dbReference>
<evidence type="ECO:0000256" key="2">
    <source>
        <dbReference type="ARBA" id="ARBA00013064"/>
    </source>
</evidence>
<dbReference type="EC" id="3.1.3.48" evidence="2"/>
<feature type="domain" description="Sushi" evidence="10">
    <location>
        <begin position="457"/>
        <end position="522"/>
    </location>
</feature>
<keyword evidence="12" id="KW-1185">Reference proteome</keyword>
<dbReference type="InterPro" id="IPR000387">
    <property type="entry name" value="Tyr_Pase_dom"/>
</dbReference>
<evidence type="ECO:0000256" key="7">
    <source>
        <dbReference type="SAM" id="Phobius"/>
    </source>
</evidence>
<dbReference type="Gene3D" id="2.10.70.10">
    <property type="entry name" value="Complement Module, domain 1"/>
    <property type="match status" value="4"/>
</dbReference>
<dbReference type="EMBL" id="JARBDR010000813">
    <property type="protein sequence ID" value="KAJ8305908.1"/>
    <property type="molecule type" value="Genomic_DNA"/>
</dbReference>
<dbReference type="PANTHER" id="PTHR19134">
    <property type="entry name" value="RECEPTOR-TYPE TYROSINE-PROTEIN PHOSPHATASE"/>
    <property type="match status" value="1"/>
</dbReference>
<evidence type="ECO:0000256" key="4">
    <source>
        <dbReference type="ARBA" id="ARBA00022912"/>
    </source>
</evidence>
<feature type="domain" description="Sushi" evidence="10">
    <location>
        <begin position="393"/>
        <end position="456"/>
    </location>
</feature>
<feature type="domain" description="Tyrosine specific protein phosphatases" evidence="9">
    <location>
        <begin position="1092"/>
        <end position="1161"/>
    </location>
</feature>
<dbReference type="SUPFAM" id="SSF52799">
    <property type="entry name" value="(Phosphotyrosine protein) phosphatases II"/>
    <property type="match status" value="2"/>
</dbReference>
<dbReference type="CDD" id="cd00047">
    <property type="entry name" value="PTPc"/>
    <property type="match status" value="1"/>
</dbReference>
<evidence type="ECO:0000256" key="1">
    <source>
        <dbReference type="ARBA" id="ARBA00009580"/>
    </source>
</evidence>
<gene>
    <name evidence="11" type="ORF">KUTeg_016453</name>
</gene>
<accession>A0ABQ9ERK1</accession>
<dbReference type="Gene3D" id="3.90.190.10">
    <property type="entry name" value="Protein tyrosine phosphatase superfamily"/>
    <property type="match status" value="2"/>
</dbReference>
<dbReference type="SMART" id="SM00032">
    <property type="entry name" value="CCP"/>
    <property type="match status" value="4"/>
</dbReference>
<evidence type="ECO:0000313" key="12">
    <source>
        <dbReference type="Proteomes" id="UP001217089"/>
    </source>
</evidence>
<comment type="similarity">
    <text evidence="1">Belongs to the protein-tyrosine phosphatase family.</text>
</comment>
<dbReference type="PROSITE" id="PS50055">
    <property type="entry name" value="TYR_PHOSPHATASE_PTP"/>
    <property type="match status" value="2"/>
</dbReference>
<dbReference type="PANTHER" id="PTHR19134:SF562">
    <property type="entry name" value="PROTEIN-TYROSINE-PHOSPHATASE"/>
    <property type="match status" value="1"/>
</dbReference>
<dbReference type="PROSITE" id="PS50923">
    <property type="entry name" value="SUSHI"/>
    <property type="match status" value="4"/>
</dbReference>
<dbReference type="InterPro" id="IPR029021">
    <property type="entry name" value="Prot-tyrosine_phosphatase-like"/>
</dbReference>
<dbReference type="SMART" id="SM00194">
    <property type="entry name" value="PTPc"/>
    <property type="match status" value="2"/>
</dbReference>
<feature type="domain" description="Sushi" evidence="10">
    <location>
        <begin position="329"/>
        <end position="392"/>
    </location>
</feature>
<dbReference type="PRINTS" id="PR00700">
    <property type="entry name" value="PRTYPHPHTASE"/>
</dbReference>
<keyword evidence="7" id="KW-0812">Transmembrane</keyword>
<evidence type="ECO:0000256" key="6">
    <source>
        <dbReference type="PROSITE-ProRule" id="PRU00302"/>
    </source>
</evidence>
<feature type="domain" description="Tyrosine-protein phosphatase" evidence="8">
    <location>
        <begin position="667"/>
        <end position="886"/>
    </location>
</feature>
<dbReference type="Pfam" id="PF00084">
    <property type="entry name" value="Sushi"/>
    <property type="match status" value="4"/>
</dbReference>
<dbReference type="PROSITE" id="PS00383">
    <property type="entry name" value="TYR_PHOSPHATASE_1"/>
    <property type="match status" value="1"/>
</dbReference>
<dbReference type="InterPro" id="IPR035976">
    <property type="entry name" value="Sushi/SCR/CCP_sf"/>
</dbReference>
<organism evidence="11 12">
    <name type="scientific">Tegillarca granosa</name>
    <name type="common">Malaysian cockle</name>
    <name type="synonym">Anadara granosa</name>
    <dbReference type="NCBI Taxonomy" id="220873"/>
    <lineage>
        <taxon>Eukaryota</taxon>
        <taxon>Metazoa</taxon>
        <taxon>Spiralia</taxon>
        <taxon>Lophotrochozoa</taxon>
        <taxon>Mollusca</taxon>
        <taxon>Bivalvia</taxon>
        <taxon>Autobranchia</taxon>
        <taxon>Pteriomorphia</taxon>
        <taxon>Arcoida</taxon>
        <taxon>Arcoidea</taxon>
        <taxon>Arcidae</taxon>
        <taxon>Tegillarca</taxon>
    </lineage>
</organism>
<dbReference type="InterPro" id="IPR000436">
    <property type="entry name" value="Sushi_SCR_CCP_dom"/>
</dbReference>
<evidence type="ECO:0000259" key="10">
    <source>
        <dbReference type="PROSITE" id="PS50923"/>
    </source>
</evidence>
<feature type="domain" description="Tyrosine specific protein phosphatases" evidence="9">
    <location>
        <begin position="803"/>
        <end position="877"/>
    </location>
</feature>
<dbReference type="PROSITE" id="PS50056">
    <property type="entry name" value="TYR_PHOSPHATASE_2"/>
    <property type="match status" value="2"/>
</dbReference>
<dbReference type="Pfam" id="PF00102">
    <property type="entry name" value="Y_phosphatase"/>
    <property type="match status" value="2"/>
</dbReference>
<evidence type="ECO:0000256" key="3">
    <source>
        <dbReference type="ARBA" id="ARBA00022801"/>
    </source>
</evidence>
<protein>
    <recommendedName>
        <fullName evidence="2">protein-tyrosine-phosphatase</fullName>
        <ecNumber evidence="2">3.1.3.48</ecNumber>
    </recommendedName>
</protein>
<comment type="caution">
    <text evidence="6">Lacks conserved residue(s) required for the propagation of feature annotation.</text>
</comment>